<evidence type="ECO:0000256" key="2">
    <source>
        <dbReference type="SAM" id="MobiDB-lite"/>
    </source>
</evidence>
<dbReference type="Proteomes" id="UP000521872">
    <property type="component" value="Unassembled WGS sequence"/>
</dbReference>
<name>A0A8H4QVL1_9AGAR</name>
<organism evidence="3 4">
    <name type="scientific">Agrocybe pediades</name>
    <dbReference type="NCBI Taxonomy" id="84607"/>
    <lineage>
        <taxon>Eukaryota</taxon>
        <taxon>Fungi</taxon>
        <taxon>Dikarya</taxon>
        <taxon>Basidiomycota</taxon>
        <taxon>Agaricomycotina</taxon>
        <taxon>Agaricomycetes</taxon>
        <taxon>Agaricomycetidae</taxon>
        <taxon>Agaricales</taxon>
        <taxon>Agaricineae</taxon>
        <taxon>Strophariaceae</taxon>
        <taxon>Agrocybe</taxon>
    </lineage>
</organism>
<feature type="region of interest" description="Disordered" evidence="2">
    <location>
        <begin position="1"/>
        <end position="50"/>
    </location>
</feature>
<evidence type="ECO:0000313" key="4">
    <source>
        <dbReference type="Proteomes" id="UP000521872"/>
    </source>
</evidence>
<feature type="compositionally biased region" description="Polar residues" evidence="2">
    <location>
        <begin position="172"/>
        <end position="182"/>
    </location>
</feature>
<keyword evidence="1" id="KW-0175">Coiled coil</keyword>
<evidence type="ECO:0000256" key="1">
    <source>
        <dbReference type="SAM" id="Coils"/>
    </source>
</evidence>
<protein>
    <submittedName>
        <fullName evidence="3">Uncharacterized protein</fullName>
    </submittedName>
</protein>
<accession>A0A8H4QVL1</accession>
<proteinExistence type="predicted"/>
<dbReference type="EMBL" id="JAACJL010000030">
    <property type="protein sequence ID" value="KAF4617658.1"/>
    <property type="molecule type" value="Genomic_DNA"/>
</dbReference>
<feature type="region of interest" description="Disordered" evidence="2">
    <location>
        <begin position="159"/>
        <end position="182"/>
    </location>
</feature>
<sequence>MVNTRAPAAKKRDQGPTNKGKGKADKQDVAVADEDMPLSQQSNESDENQKELMETIAKQYAAAMKKKRFQKEQKFLQDAENELKEANARTAQEIQDAVNEIEQVYKTFLLEYAACEDNIRKKWEEIQQEQEKLTKAVKERLRRDEEAVKVASSMHVEGLTKTKRSLKGNDRSAASDSVVLDSNAQTENIDEAVLIPVSQLLAMYLPNFAEEDRE</sequence>
<dbReference type="AlphaFoldDB" id="A0A8H4QVL1"/>
<gene>
    <name evidence="3" type="ORF">D9613_006249</name>
</gene>
<comment type="caution">
    <text evidence="3">The sequence shown here is derived from an EMBL/GenBank/DDBJ whole genome shotgun (WGS) entry which is preliminary data.</text>
</comment>
<reference evidence="3 4" key="1">
    <citation type="submission" date="2019-12" db="EMBL/GenBank/DDBJ databases">
        <authorList>
            <person name="Floudas D."/>
            <person name="Bentzer J."/>
            <person name="Ahren D."/>
            <person name="Johansson T."/>
            <person name="Persson P."/>
            <person name="Tunlid A."/>
        </authorList>
    </citation>
    <scope>NUCLEOTIDE SEQUENCE [LARGE SCALE GENOMIC DNA]</scope>
    <source>
        <strain evidence="3 4">CBS 102.39</strain>
    </source>
</reference>
<evidence type="ECO:0000313" key="3">
    <source>
        <dbReference type="EMBL" id="KAF4617658.1"/>
    </source>
</evidence>
<keyword evidence="4" id="KW-1185">Reference proteome</keyword>
<feature type="coiled-coil region" evidence="1">
    <location>
        <begin position="66"/>
        <end position="100"/>
    </location>
</feature>